<organism evidence="1 2">
    <name type="scientific">Amycolatopsis panacis</name>
    <dbReference type="NCBI Taxonomy" id="2340917"/>
    <lineage>
        <taxon>Bacteria</taxon>
        <taxon>Bacillati</taxon>
        <taxon>Actinomycetota</taxon>
        <taxon>Actinomycetes</taxon>
        <taxon>Pseudonocardiales</taxon>
        <taxon>Pseudonocardiaceae</taxon>
        <taxon>Amycolatopsis</taxon>
    </lineage>
</organism>
<comment type="caution">
    <text evidence="1">The sequence shown here is derived from an EMBL/GenBank/DDBJ whole genome shotgun (WGS) entry which is preliminary data.</text>
</comment>
<name>A0A419HVW3_9PSEU</name>
<sequence length="119" mass="12072">MIESTAPQGVPGLTAGRFAVSPELAGATYANLGKLGDVVGELAREAAVLGRSVPLGSGYAGEIGVFMAKYGIGRDGSAADELSAFGREIAALRERIAGALRRYRARDEASADGVDCVGG</sequence>
<evidence type="ECO:0008006" key="3">
    <source>
        <dbReference type="Google" id="ProtNLM"/>
    </source>
</evidence>
<reference evidence="1 2" key="1">
    <citation type="submission" date="2018-09" db="EMBL/GenBank/DDBJ databases">
        <title>YIM PH 21725 draft genome.</title>
        <authorList>
            <person name="Miao C."/>
        </authorList>
    </citation>
    <scope>NUCLEOTIDE SEQUENCE [LARGE SCALE GENOMIC DNA]</scope>
    <source>
        <strain evidence="2">YIM PH21725</strain>
    </source>
</reference>
<protein>
    <recommendedName>
        <fullName evidence="3">ESX-1 secretion-associated protein</fullName>
    </recommendedName>
</protein>
<accession>A0A419HVW3</accession>
<proteinExistence type="predicted"/>
<dbReference type="AlphaFoldDB" id="A0A419HVW3"/>
<dbReference type="Proteomes" id="UP000285112">
    <property type="component" value="Unassembled WGS sequence"/>
</dbReference>
<dbReference type="OrthoDB" id="3689232at2"/>
<gene>
    <name evidence="1" type="ORF">D5S19_24200</name>
</gene>
<evidence type="ECO:0000313" key="1">
    <source>
        <dbReference type="EMBL" id="RJQ81078.1"/>
    </source>
</evidence>
<keyword evidence="2" id="KW-1185">Reference proteome</keyword>
<dbReference type="RefSeq" id="WP_120025694.1">
    <property type="nucleotide sequence ID" value="NZ_QZFV01000111.1"/>
</dbReference>
<dbReference type="EMBL" id="QZFV01000111">
    <property type="protein sequence ID" value="RJQ81078.1"/>
    <property type="molecule type" value="Genomic_DNA"/>
</dbReference>
<evidence type="ECO:0000313" key="2">
    <source>
        <dbReference type="Proteomes" id="UP000285112"/>
    </source>
</evidence>